<name>A0A1C7M8C3_GRIFR</name>
<proteinExistence type="predicted"/>
<dbReference type="Proteomes" id="UP000092993">
    <property type="component" value="Unassembled WGS sequence"/>
</dbReference>
<reference evidence="2 3" key="1">
    <citation type="submission" date="2016-03" db="EMBL/GenBank/DDBJ databases">
        <title>Whole genome sequencing of Grifola frondosa 9006-11.</title>
        <authorList>
            <person name="Min B."/>
            <person name="Park H."/>
            <person name="Kim J.-G."/>
            <person name="Cho H."/>
            <person name="Oh Y.-L."/>
            <person name="Kong W.-S."/>
            <person name="Choi I.-G."/>
        </authorList>
    </citation>
    <scope>NUCLEOTIDE SEQUENCE [LARGE SCALE GENOMIC DNA]</scope>
    <source>
        <strain evidence="2 3">9006-11</strain>
    </source>
</reference>
<gene>
    <name evidence="2" type="ORF">A0H81_07302</name>
</gene>
<evidence type="ECO:0000313" key="3">
    <source>
        <dbReference type="Proteomes" id="UP000092993"/>
    </source>
</evidence>
<dbReference type="OrthoDB" id="2757492at2759"/>
<evidence type="ECO:0000313" key="2">
    <source>
        <dbReference type="EMBL" id="OBZ73165.1"/>
    </source>
</evidence>
<keyword evidence="1" id="KW-0812">Transmembrane</keyword>
<keyword evidence="1" id="KW-1133">Transmembrane helix</keyword>
<evidence type="ECO:0000256" key="1">
    <source>
        <dbReference type="SAM" id="Phobius"/>
    </source>
</evidence>
<feature type="transmembrane region" description="Helical" evidence="1">
    <location>
        <begin position="20"/>
        <end position="39"/>
    </location>
</feature>
<dbReference type="AlphaFoldDB" id="A0A1C7M8C3"/>
<sequence length="153" mass="17187">MSDASLDPELASEYEIICNIINFVYLACTVLPYFGWAAFSSLRVYAISDRTLWMAMLVLSLSFMPIATNIYNYTQYVSLLLPPPINCTTTNTDANFNLGGRDPWLPDLRRCLRASGYLVANVPDQEGGYRGKRSGFSRNVDTTRRHSLLRVSG</sequence>
<keyword evidence="3" id="KW-1185">Reference proteome</keyword>
<comment type="caution">
    <text evidence="2">The sequence shown here is derived from an EMBL/GenBank/DDBJ whole genome shotgun (WGS) entry which is preliminary data.</text>
</comment>
<dbReference type="EMBL" id="LUGG01000007">
    <property type="protein sequence ID" value="OBZ73165.1"/>
    <property type="molecule type" value="Genomic_DNA"/>
</dbReference>
<keyword evidence="1" id="KW-0472">Membrane</keyword>
<protein>
    <submittedName>
        <fullName evidence="2">Uncharacterized protein</fullName>
    </submittedName>
</protein>
<accession>A0A1C7M8C3</accession>
<organism evidence="2 3">
    <name type="scientific">Grifola frondosa</name>
    <name type="common">Maitake</name>
    <name type="synonym">Polyporus frondosus</name>
    <dbReference type="NCBI Taxonomy" id="5627"/>
    <lineage>
        <taxon>Eukaryota</taxon>
        <taxon>Fungi</taxon>
        <taxon>Dikarya</taxon>
        <taxon>Basidiomycota</taxon>
        <taxon>Agaricomycotina</taxon>
        <taxon>Agaricomycetes</taxon>
        <taxon>Polyporales</taxon>
        <taxon>Grifolaceae</taxon>
        <taxon>Grifola</taxon>
    </lineage>
</organism>
<feature type="transmembrane region" description="Helical" evidence="1">
    <location>
        <begin position="51"/>
        <end position="71"/>
    </location>
</feature>